<proteinExistence type="predicted"/>
<dbReference type="GeneTree" id="ENSGT00940000154481"/>
<dbReference type="Ensembl" id="ENSEBUT00000005983.1">
    <property type="protein sequence ID" value="ENSEBUP00000005545.1"/>
    <property type="gene ID" value="ENSEBUG00000003764.1"/>
</dbReference>
<keyword evidence="4" id="KW-0472">Membrane</keyword>
<reference evidence="7" key="1">
    <citation type="submission" date="2025-05" db="UniProtKB">
        <authorList>
            <consortium name="Ensembl"/>
        </authorList>
    </citation>
    <scope>IDENTIFICATION</scope>
</reference>
<sequence length="2369" mass="270089">MNNQQESVLKQNEESISDFAFTLINEITASLEHIGQWLLEKSEDIIKAQEDQKGVWDELDNCYDKIIRLEATSHDDGLTSCPFENLSQLAKRYSRIRQEMEQRTSDLTEAVVQFADYEKLKQLVLLWIAKSQMLLSSADPTLRDVNIMAALQEGTEDVPWYLQAMEQKVNGLAAHCLTEKLEEEINNLKAETLELQQDLQKNVRSSNFDDQGVQMGRWEVPWVMDDGIQRVCIKPHDQTTAGRHKGSSHMTSYYRRWLSPVMEESGEDVDHSAGTESPCLVQRRGRPVTRSLSDLELLKAAAAKLQVLANKSALSEEDMEDKLEQKEQLDVVNKRLLSSWETRQDLDQPYDLHCETDRRRDTDEEREQDDEEEEEMFGGARMETRTVCGWFLGKWNEVQAGPGVLEECDGGGVEIDGQEGGENGKKRPLRKKKKDCEGRRKGRGATDDGLPLVVEEGESETEKVKKWLEQGTDGCTQNQFTAQGEVNGAELVMVAIDTKPAENAGGKDRRKRKRSRDSESGGEQEKHLRDVQSETARMQKWLQEAQASLGPAEPQDEGRPSDFTSQLVDCQKLLKEIERKVSVLSQLLLQRDCLRAAQLTQAPSMLPHTFDHVTQQGGRLSESNHGSSMFAEQINPETAGGNGEAPEKDVLKCREDEVVEEDLALQSAVVPHTQDPSNQIKVIMTKEAEGDAHSEEMYCRLGVLKSGLLELQKVLLDRQNNLQAKLKQEEADQPEDYSEEVVEVAPSYPRICCREIGNMHSSVTNVFGSDECLGLLGLQNRIAEQKQLITSVMDNFYVSISNYPLSERSFEEKNQVQGKSCVAALEPHLQLLCLKEEQKSKLDVLQALMEQPFDNMLSCGSQPVLCEATQPGLCEEAEDVILKLKSVCPDNENELEGERFREAWLLAVRAIGCWVDGVQEFLFKQLLGSREEIQSKLENIQRMTKYLEEVSQDLESCTRSVFSASSYCEHPDSGVIEQVVLGLQKRLHLMKLCLQKACDVFQSHLAGSAEFQEMLHETMNTMIKKRKALLLSPASWTQHHATEGSMAFDEAKEALEKYEKNIATLRKRASYLQLVVPFVEWDIMRLEHVAEALHWEIARRSRERQTYLAAINHFQRVLQQLEATTAAGRDGMAEKHRALCEGQQIVEMLQTHQELFYRLKYQELLLKKFDFGTTQLEELTPGLEDLQQRAQRRAAWLWQLGQAWEKLESELDSLHHTLECIEQSVPPGGLLEDSEEQVAQCINLYQHLKHSLDEHQAKLCRALAYGKKLRHLASKIVHEDAGHKSVNASRWKKDLDCRKNGEGVILQSNVNRDDQENEDDHKEDIVAELSTQSNLEKLERVALGLTSANSDDWNSAPSEAMALSGNAVPIRLEKQLVQLGERWLNCGSSVGRELGRLEALITHLIRFHRHSAELGEWLTDSLARLEHWRRESDSVEQDFTIARSNLNSFLDFMREVDEKSTMKSLVVSTGGHLMKLKVTDSASLRTQLGQVEMRWSELVSQLPSVQEKLHQLQMDKLKSQDASNELLTWIESTEAELHAEEQEMETAMGLEQIKVYLNKYKGKRLLAQRWQLTLDAVNQALGHQCGHDAANQRQEQIAFAEMLGMLNHQWNCLQGRLASKVQFLESQSEAWDELEAQARQLDDWLQAQAQRMEQLRVMSEPTMAFDALRECLDLEEKLKWKQDEIEKIQAATQALLPANHQLLCALGETLIKIQKSATDLQEKIMEVINFLRSLCWNLEEHGRVFDEVNEHLIEGKCAMLSIDSLKGCAFAVHYRVEMLQHLQNEEETSSVCIQKLVTVTEALQKQCLPNTVHNLNEDVSDVRQRVVCMYHDLAVDLKEAKSALNLLTKHESGLQKIQETLSNLESTVSQIAQDTEGLLLEELESQVATCEEWSTEASELLTSLDPLIELEQELAQVFDAHSLSALSQERNDVKQRLVYLQHLLDLQCAVLQNSKSKHEMFAQCIKEMDRILENVKSVVERQRKDVPNACDSEVVQKYMSELKAELQMLMRAIPKWQRLRALGLRLSLDGRRFEHSQLLDRRWKMLLAEACKAYRNLQGLVLGKLELLEKCHNWQSFLETLEQIFSLDMGKNADGGFKKNTSLSKESFAVNETFENDCLFEIIPNCNALAFPTSCRHILKQKRFIEVLQMEIFCHQNLIESILLEAQELQELDVDRKNLCSKLSLMYIQWCDTAARVQLLSVSLDRRLAKWQQFLEMHCRLQELLQHHKVIADSFKASMDGCNADNALSVQEMTAMLDDAQHTEKALKANEESILLMLAVSQELMQAADATSCELLSKWLLEGRRQWKEEIMGLESLKLQLTHTVKEWESCERVMTESLDKLGAFQEKLAAALPETFQDLQSEHLNCKV</sequence>
<feature type="coiled-coil region" evidence="5">
    <location>
        <begin position="174"/>
        <end position="201"/>
    </location>
</feature>
<evidence type="ECO:0000256" key="1">
    <source>
        <dbReference type="ARBA" id="ARBA00004308"/>
    </source>
</evidence>
<accession>A0A8C4NEK4</accession>
<feature type="compositionally biased region" description="Basic and acidic residues" evidence="6">
    <location>
        <begin position="348"/>
        <end position="363"/>
    </location>
</feature>
<evidence type="ECO:0000256" key="5">
    <source>
        <dbReference type="SAM" id="Coils"/>
    </source>
</evidence>
<evidence type="ECO:0000256" key="2">
    <source>
        <dbReference type="ARBA" id="ARBA00022553"/>
    </source>
</evidence>
<dbReference type="Proteomes" id="UP000694388">
    <property type="component" value="Unplaced"/>
</dbReference>
<feature type="region of interest" description="Disordered" evidence="6">
    <location>
        <begin position="411"/>
        <end position="461"/>
    </location>
</feature>
<protein>
    <recommendedName>
        <fullName evidence="9">KASH domain-containing protein</fullName>
    </recommendedName>
</protein>
<evidence type="ECO:0000256" key="6">
    <source>
        <dbReference type="SAM" id="MobiDB-lite"/>
    </source>
</evidence>
<evidence type="ECO:0000313" key="8">
    <source>
        <dbReference type="Proteomes" id="UP000694388"/>
    </source>
</evidence>
<evidence type="ECO:0000313" key="7">
    <source>
        <dbReference type="Ensembl" id="ENSEBUP00000005613.1"/>
    </source>
</evidence>
<comment type="subcellular location">
    <subcellularLocation>
        <location evidence="1">Endomembrane system</location>
    </subcellularLocation>
</comment>
<dbReference type="FunFam" id="1.20.58.60:FF:000112">
    <property type="entry name" value="nesprin-1 isoform X4"/>
    <property type="match status" value="1"/>
</dbReference>
<feature type="coiled-coil region" evidence="5">
    <location>
        <begin position="1048"/>
        <end position="1075"/>
    </location>
</feature>
<evidence type="ECO:0000256" key="3">
    <source>
        <dbReference type="ARBA" id="ARBA00022737"/>
    </source>
</evidence>
<keyword evidence="8" id="KW-1185">Reference proteome</keyword>
<name>A0A8C4NEK4_EPTBU</name>
<feature type="region of interest" description="Disordered" evidence="6">
    <location>
        <begin position="348"/>
        <end position="379"/>
    </location>
</feature>
<keyword evidence="2" id="KW-0597">Phosphoprotein</keyword>
<evidence type="ECO:0000256" key="4">
    <source>
        <dbReference type="ARBA" id="ARBA00023136"/>
    </source>
</evidence>
<keyword evidence="3" id="KW-0677">Repeat</keyword>
<dbReference type="Ensembl" id="ENSEBUT00000006054.1">
    <property type="protein sequence ID" value="ENSEBUP00000005613.1"/>
    <property type="gene ID" value="ENSEBUG00000003764.1"/>
</dbReference>
<dbReference type="SUPFAM" id="SSF46966">
    <property type="entry name" value="Spectrin repeat"/>
    <property type="match status" value="2"/>
</dbReference>
<feature type="compositionally biased region" description="Acidic residues" evidence="6">
    <location>
        <begin position="364"/>
        <end position="376"/>
    </location>
</feature>
<evidence type="ECO:0008006" key="9">
    <source>
        <dbReference type="Google" id="ProtNLM"/>
    </source>
</evidence>
<feature type="compositionally biased region" description="Basic and acidic residues" evidence="6">
    <location>
        <begin position="516"/>
        <end position="532"/>
    </location>
</feature>
<feature type="region of interest" description="Disordered" evidence="6">
    <location>
        <begin position="497"/>
        <end position="534"/>
    </location>
</feature>
<feature type="coiled-coil region" evidence="5">
    <location>
        <begin position="1847"/>
        <end position="1874"/>
    </location>
</feature>
<dbReference type="Gene3D" id="1.20.58.60">
    <property type="match status" value="2"/>
</dbReference>
<keyword evidence="5" id="KW-0175">Coiled coil</keyword>
<dbReference type="PANTHER" id="PTHR14514">
    <property type="entry name" value="PKA ANCHORING PROTEIN"/>
    <property type="match status" value="1"/>
</dbReference>
<organism evidence="7 8">
    <name type="scientific">Eptatretus burgeri</name>
    <name type="common">Inshore hagfish</name>
    <dbReference type="NCBI Taxonomy" id="7764"/>
    <lineage>
        <taxon>Eukaryota</taxon>
        <taxon>Metazoa</taxon>
        <taxon>Chordata</taxon>
        <taxon>Craniata</taxon>
        <taxon>Vertebrata</taxon>
        <taxon>Cyclostomata</taxon>
        <taxon>Myxini</taxon>
        <taxon>Myxiniformes</taxon>
        <taxon>Myxinidae</taxon>
        <taxon>Eptatretinae</taxon>
        <taxon>Eptatretus</taxon>
    </lineage>
</organism>
<dbReference type="PANTHER" id="PTHR14514:SF7">
    <property type="entry name" value="KASH DOMAIN-CONTAINING PROTEIN"/>
    <property type="match status" value="1"/>
</dbReference>
<feature type="compositionally biased region" description="Gly residues" evidence="6">
    <location>
        <begin position="411"/>
        <end position="421"/>
    </location>
</feature>